<dbReference type="GO" id="GO:0016020">
    <property type="term" value="C:membrane"/>
    <property type="evidence" value="ECO:0007669"/>
    <property type="project" value="UniProtKB-SubCell"/>
</dbReference>
<dbReference type="SUPFAM" id="SSF144091">
    <property type="entry name" value="Rhomboid-like"/>
    <property type="match status" value="1"/>
</dbReference>
<comment type="caution">
    <text evidence="8">The sequence shown here is derived from an EMBL/GenBank/DDBJ whole genome shotgun (WGS) entry which is preliminary data.</text>
</comment>
<dbReference type="Pfam" id="PF01694">
    <property type="entry name" value="Rhomboid"/>
    <property type="match status" value="1"/>
</dbReference>
<dbReference type="EMBL" id="JAHRHJ020000006">
    <property type="protein sequence ID" value="KAH9312622.1"/>
    <property type="molecule type" value="Genomic_DNA"/>
</dbReference>
<dbReference type="InterPro" id="IPR050925">
    <property type="entry name" value="Rhomboid_protease_S54"/>
</dbReference>
<comment type="similarity">
    <text evidence="2">Belongs to the peptidase S54 family.</text>
</comment>
<evidence type="ECO:0000256" key="6">
    <source>
        <dbReference type="SAM" id="Phobius"/>
    </source>
</evidence>
<reference evidence="8 9" key="1">
    <citation type="journal article" date="2021" name="Nat. Plants">
        <title>The Taxus genome provides insights into paclitaxel biosynthesis.</title>
        <authorList>
            <person name="Xiong X."/>
            <person name="Gou J."/>
            <person name="Liao Q."/>
            <person name="Li Y."/>
            <person name="Zhou Q."/>
            <person name="Bi G."/>
            <person name="Li C."/>
            <person name="Du R."/>
            <person name="Wang X."/>
            <person name="Sun T."/>
            <person name="Guo L."/>
            <person name="Liang H."/>
            <person name="Lu P."/>
            <person name="Wu Y."/>
            <person name="Zhang Z."/>
            <person name="Ro D.K."/>
            <person name="Shang Y."/>
            <person name="Huang S."/>
            <person name="Yan J."/>
        </authorList>
    </citation>
    <scope>NUCLEOTIDE SEQUENCE [LARGE SCALE GENOMIC DNA]</scope>
    <source>
        <strain evidence="8">Ta-2019</strain>
    </source>
</reference>
<keyword evidence="4 6" id="KW-1133">Transmembrane helix</keyword>
<protein>
    <recommendedName>
        <fullName evidence="7">Peptidase S54 rhomboid domain-containing protein</fullName>
    </recommendedName>
</protein>
<evidence type="ECO:0000259" key="7">
    <source>
        <dbReference type="Pfam" id="PF01694"/>
    </source>
</evidence>
<dbReference type="PANTHER" id="PTHR43731:SF30">
    <property type="entry name" value="RHOMBOID-LIKE PROTEIN 9, CHLOROPLASTIC"/>
    <property type="match status" value="1"/>
</dbReference>
<evidence type="ECO:0000313" key="8">
    <source>
        <dbReference type="EMBL" id="KAH9312622.1"/>
    </source>
</evidence>
<dbReference type="PANTHER" id="PTHR43731">
    <property type="entry name" value="RHOMBOID PROTEASE"/>
    <property type="match status" value="1"/>
</dbReference>
<feature type="domain" description="Peptidase S54 rhomboid" evidence="7">
    <location>
        <begin position="1"/>
        <end position="70"/>
    </location>
</feature>
<evidence type="ECO:0000256" key="2">
    <source>
        <dbReference type="ARBA" id="ARBA00009045"/>
    </source>
</evidence>
<evidence type="ECO:0000256" key="3">
    <source>
        <dbReference type="ARBA" id="ARBA00022692"/>
    </source>
</evidence>
<dbReference type="InterPro" id="IPR035952">
    <property type="entry name" value="Rhomboid-like_sf"/>
</dbReference>
<keyword evidence="9" id="KW-1185">Reference proteome</keyword>
<evidence type="ECO:0000313" key="9">
    <source>
        <dbReference type="Proteomes" id="UP000824469"/>
    </source>
</evidence>
<feature type="transmembrane region" description="Helical" evidence="6">
    <location>
        <begin position="55"/>
        <end position="73"/>
    </location>
</feature>
<gene>
    <name evidence="8" type="ORF">KI387_027657</name>
</gene>
<dbReference type="AlphaFoldDB" id="A0AA38L9Q2"/>
<dbReference type="InterPro" id="IPR022764">
    <property type="entry name" value="Peptidase_S54_rhomboid_dom"/>
</dbReference>
<feature type="non-terminal residue" evidence="8">
    <location>
        <position position="138"/>
    </location>
</feature>
<dbReference type="Proteomes" id="UP000824469">
    <property type="component" value="Unassembled WGS sequence"/>
</dbReference>
<keyword evidence="5 6" id="KW-0472">Membrane</keyword>
<proteinExistence type="inferred from homology"/>
<sequence>GPVFAIIGSWVVYLFQNREVIGEDTADIMIQKVFLASVLSIALSFLTPIDDWTHLGAACAGLLFGILVCPTVLSNVPSKKLLSEPVDEGQGGFLLARKPDPGRLFTVFTLFVASLVTLFFVLGPVTTEFHLSDMSDNF</sequence>
<feature type="transmembrane region" description="Helical" evidence="6">
    <location>
        <begin position="104"/>
        <end position="125"/>
    </location>
</feature>
<name>A0AA38L9Q2_TAXCH</name>
<evidence type="ECO:0000256" key="4">
    <source>
        <dbReference type="ARBA" id="ARBA00022989"/>
    </source>
</evidence>
<organism evidence="8 9">
    <name type="scientific">Taxus chinensis</name>
    <name type="common">Chinese yew</name>
    <name type="synonym">Taxus wallichiana var. chinensis</name>
    <dbReference type="NCBI Taxonomy" id="29808"/>
    <lineage>
        <taxon>Eukaryota</taxon>
        <taxon>Viridiplantae</taxon>
        <taxon>Streptophyta</taxon>
        <taxon>Embryophyta</taxon>
        <taxon>Tracheophyta</taxon>
        <taxon>Spermatophyta</taxon>
        <taxon>Pinopsida</taxon>
        <taxon>Pinidae</taxon>
        <taxon>Conifers II</taxon>
        <taxon>Cupressales</taxon>
        <taxon>Taxaceae</taxon>
        <taxon>Taxus</taxon>
    </lineage>
</organism>
<keyword evidence="3 6" id="KW-0812">Transmembrane</keyword>
<comment type="subcellular location">
    <subcellularLocation>
        <location evidence="1">Membrane</location>
        <topology evidence="1">Multi-pass membrane protein</topology>
    </subcellularLocation>
</comment>
<accession>A0AA38L9Q2</accession>
<evidence type="ECO:0000256" key="1">
    <source>
        <dbReference type="ARBA" id="ARBA00004141"/>
    </source>
</evidence>
<dbReference type="GO" id="GO:0004252">
    <property type="term" value="F:serine-type endopeptidase activity"/>
    <property type="evidence" value="ECO:0007669"/>
    <property type="project" value="InterPro"/>
</dbReference>
<evidence type="ECO:0000256" key="5">
    <source>
        <dbReference type="ARBA" id="ARBA00023136"/>
    </source>
</evidence>